<dbReference type="PANTHER" id="PTHR21499:SF3">
    <property type="entry name" value="ASPARTOKINASE"/>
    <property type="match status" value="1"/>
</dbReference>
<dbReference type="GO" id="GO:0004072">
    <property type="term" value="F:aspartate kinase activity"/>
    <property type="evidence" value="ECO:0007669"/>
    <property type="project" value="UniProtKB-EC"/>
</dbReference>
<dbReference type="GO" id="GO:0005524">
    <property type="term" value="F:ATP binding"/>
    <property type="evidence" value="ECO:0007669"/>
    <property type="project" value="UniProtKB-KW"/>
</dbReference>
<evidence type="ECO:0000256" key="10">
    <source>
        <dbReference type="ARBA" id="ARBA00022840"/>
    </source>
</evidence>
<comment type="pathway">
    <text evidence="3 16">Amino-acid biosynthesis; L-methionine biosynthesis via de novo pathway; L-homoserine from L-aspartate: step 1/3.</text>
</comment>
<dbReference type="NCBIfam" id="NF006068">
    <property type="entry name" value="PRK08210.1"/>
    <property type="match status" value="1"/>
</dbReference>
<comment type="catalytic activity">
    <reaction evidence="13 15">
        <text>L-aspartate + ATP = 4-phospho-L-aspartate + ADP</text>
        <dbReference type="Rhea" id="RHEA:23776"/>
        <dbReference type="ChEBI" id="CHEBI:29991"/>
        <dbReference type="ChEBI" id="CHEBI:30616"/>
        <dbReference type="ChEBI" id="CHEBI:57535"/>
        <dbReference type="ChEBI" id="CHEBI:456216"/>
        <dbReference type="EC" id="2.7.2.4"/>
    </reaction>
</comment>
<dbReference type="OrthoDB" id="9799110at2"/>
<dbReference type="GO" id="GO:0019877">
    <property type="term" value="P:diaminopimelate biosynthetic process"/>
    <property type="evidence" value="ECO:0007669"/>
    <property type="project" value="UniProtKB-KW"/>
</dbReference>
<gene>
    <name evidence="19" type="primary">ask</name>
    <name evidence="19" type="ORF">ATZ99_11360</name>
</gene>
<dbReference type="RefSeq" id="WP_083947374.1">
    <property type="nucleotide sequence ID" value="NZ_LOHZ01000027.1"/>
</dbReference>
<keyword evidence="7 15" id="KW-0808">Transferase</keyword>
<dbReference type="InterPro" id="IPR045865">
    <property type="entry name" value="ACT-like_dom_sf"/>
</dbReference>
<dbReference type="UniPathway" id="UPA00051">
    <property type="reaction ID" value="UER00462"/>
</dbReference>
<dbReference type="Gene3D" id="3.30.2130.10">
    <property type="entry name" value="VC0802-like"/>
    <property type="match status" value="1"/>
</dbReference>
<dbReference type="NCBIfam" id="TIGR00656">
    <property type="entry name" value="asp_kin_monofn"/>
    <property type="match status" value="1"/>
</dbReference>
<dbReference type="UniPathway" id="UPA00034">
    <property type="reaction ID" value="UER00015"/>
</dbReference>
<evidence type="ECO:0000313" key="20">
    <source>
        <dbReference type="Proteomes" id="UP000075737"/>
    </source>
</evidence>
<evidence type="ECO:0000256" key="5">
    <source>
        <dbReference type="ARBA" id="ARBA00010122"/>
    </source>
</evidence>
<dbReference type="FunFam" id="3.40.1160.10:FF:000002">
    <property type="entry name" value="Aspartokinase"/>
    <property type="match status" value="1"/>
</dbReference>
<dbReference type="UniPathway" id="UPA00050">
    <property type="reaction ID" value="UER00461"/>
</dbReference>
<dbReference type="PATRIC" id="fig|520767.4.peg.1238"/>
<keyword evidence="6 16" id="KW-0028">Amino-acid biosynthesis</keyword>
<dbReference type="NCBIfam" id="TIGR00657">
    <property type="entry name" value="asp_kinases"/>
    <property type="match status" value="1"/>
</dbReference>
<keyword evidence="12" id="KW-0457">Lysine biosynthesis</keyword>
<evidence type="ECO:0000256" key="2">
    <source>
        <dbReference type="ARBA" id="ARBA00004766"/>
    </source>
</evidence>
<comment type="pathway">
    <text evidence="2 16">Amino-acid biosynthesis; L-lysine biosynthesis via DAP pathway; (S)-tetrahydrodipicolinate from L-aspartate: step 1/4.</text>
</comment>
<dbReference type="InterPro" id="IPR005260">
    <property type="entry name" value="Asp_kin_monofn"/>
</dbReference>
<dbReference type="NCBIfam" id="NF005155">
    <property type="entry name" value="PRK06635.1-4"/>
    <property type="match status" value="1"/>
</dbReference>
<keyword evidence="20" id="KW-1185">Reference proteome</keyword>
<dbReference type="SUPFAM" id="SSF55021">
    <property type="entry name" value="ACT-like"/>
    <property type="match status" value="2"/>
</dbReference>
<name>A0A161QBM6_9FIRM</name>
<dbReference type="InterPro" id="IPR036393">
    <property type="entry name" value="AceGlu_kinase-like_sf"/>
</dbReference>
<evidence type="ECO:0000256" key="3">
    <source>
        <dbReference type="ARBA" id="ARBA00004986"/>
    </source>
</evidence>
<dbReference type="InterPro" id="IPR018042">
    <property type="entry name" value="Aspartate_kinase_CS"/>
</dbReference>
<dbReference type="Pfam" id="PF13840">
    <property type="entry name" value="ACT_7"/>
    <property type="match status" value="1"/>
</dbReference>
<dbReference type="AlphaFoldDB" id="A0A161QBM6"/>
<dbReference type="GO" id="GO:0009090">
    <property type="term" value="P:homoserine biosynthetic process"/>
    <property type="evidence" value="ECO:0007669"/>
    <property type="project" value="TreeGrafter"/>
</dbReference>
<comment type="pathway">
    <text evidence="4 16">Amino-acid biosynthesis; L-threonine biosynthesis; L-threonine from L-aspartate: step 1/5.</text>
</comment>
<organism evidence="19 20">
    <name type="scientific">Thermovenabulum gondwanense</name>
    <dbReference type="NCBI Taxonomy" id="520767"/>
    <lineage>
        <taxon>Bacteria</taxon>
        <taxon>Bacillati</taxon>
        <taxon>Bacillota</taxon>
        <taxon>Clostridia</taxon>
        <taxon>Thermosediminibacterales</taxon>
        <taxon>Thermosediminibacteraceae</taxon>
        <taxon>Thermovenabulum</taxon>
    </lineage>
</organism>
<comment type="caution">
    <text evidence="19">The sequence shown here is derived from an EMBL/GenBank/DDBJ whole genome shotgun (WGS) entry which is preliminary data.</text>
</comment>
<feature type="binding site" evidence="14">
    <location>
        <begin position="176"/>
        <end position="177"/>
    </location>
    <ligand>
        <name>ATP</name>
        <dbReference type="ChEBI" id="CHEBI:30616"/>
    </ligand>
</feature>
<evidence type="ECO:0000259" key="17">
    <source>
        <dbReference type="Pfam" id="PF00696"/>
    </source>
</evidence>
<dbReference type="PROSITE" id="PS00324">
    <property type="entry name" value="ASPARTOKINASE"/>
    <property type="match status" value="1"/>
</dbReference>
<evidence type="ECO:0000256" key="13">
    <source>
        <dbReference type="ARBA" id="ARBA00047872"/>
    </source>
</evidence>
<dbReference type="EC" id="2.7.2.4" evidence="15"/>
<dbReference type="InterPro" id="IPR001048">
    <property type="entry name" value="Asp/Glu/Uridylate_kinase"/>
</dbReference>
<dbReference type="InterPro" id="IPR027795">
    <property type="entry name" value="CASTOR_ACT_dom"/>
</dbReference>
<dbReference type="Gene3D" id="3.40.1160.10">
    <property type="entry name" value="Acetylglutamate kinase-like"/>
    <property type="match status" value="1"/>
</dbReference>
<evidence type="ECO:0000256" key="12">
    <source>
        <dbReference type="ARBA" id="ARBA00023154"/>
    </source>
</evidence>
<evidence type="ECO:0000256" key="6">
    <source>
        <dbReference type="ARBA" id="ARBA00022605"/>
    </source>
</evidence>
<dbReference type="SUPFAM" id="SSF53633">
    <property type="entry name" value="Carbamate kinase-like"/>
    <property type="match status" value="1"/>
</dbReference>
<evidence type="ECO:0000256" key="15">
    <source>
        <dbReference type="RuleBase" id="RU003448"/>
    </source>
</evidence>
<feature type="domain" description="Aspartate/glutamate/uridylate kinase" evidence="17">
    <location>
        <begin position="3"/>
        <end position="233"/>
    </location>
</feature>
<keyword evidence="11" id="KW-0220">Diaminopimelate biosynthesis</keyword>
<dbReference type="Pfam" id="PF00696">
    <property type="entry name" value="AA_kinase"/>
    <property type="match status" value="1"/>
</dbReference>
<evidence type="ECO:0000256" key="14">
    <source>
        <dbReference type="PIRSR" id="PIRSR000726-1"/>
    </source>
</evidence>
<dbReference type="EMBL" id="LOHZ01000027">
    <property type="protein sequence ID" value="KYO66508.1"/>
    <property type="molecule type" value="Genomic_DNA"/>
</dbReference>
<evidence type="ECO:0000256" key="1">
    <source>
        <dbReference type="ARBA" id="ARBA00003121"/>
    </source>
</evidence>
<sequence>MRIIVQKFGGTSVATPGARELVIKHALNRKNEGYQIVVVVSAMGRMGDPYATDTLLSLLSGRKVEAREKDLLISCGEIISAAVIASLFQDKGYRAKAFTGFQAGIITDENFGNAKILDVKPDNIIKALEEGIIPVVAGFQGVTGERDITTLGRGGSDTTAVALGAALKAECVEIFTDVEGIMTADPKIVSNAKMLDEVNYREVTEMAYNGAKVIHPRAVELAMHYNIPLRIRSTFSDAQGTLIRLVPERVVTGIAHATHIAQLKIKVPSNDKELESRIFEKLAKKGISIDMINIFPDVKIFTLAEDAVSTAAEVLKDLGVSYEITKNLAKVTVVGGGMTGIPGVMLSIIEALKKENIDILQTSDSHTTISCLIKEEDVKKAVLALHEKFEL</sequence>
<keyword evidence="10 14" id="KW-0067">ATP-binding</keyword>
<dbReference type="Proteomes" id="UP000075737">
    <property type="component" value="Unassembled WGS sequence"/>
</dbReference>
<reference evidence="19 20" key="1">
    <citation type="submission" date="2015-12" db="EMBL/GenBank/DDBJ databases">
        <title>Draft genome of Thermovenabulum gondwanense isolated from a red thermophilic microbial mat colonisisng an outflow channel of a bore well.</title>
        <authorList>
            <person name="Patel B.K."/>
        </authorList>
    </citation>
    <scope>NUCLEOTIDE SEQUENCE [LARGE SCALE GENOMIC DNA]</scope>
    <source>
        <strain evidence="19 20">R270</strain>
    </source>
</reference>
<evidence type="ECO:0000256" key="9">
    <source>
        <dbReference type="ARBA" id="ARBA00022777"/>
    </source>
</evidence>
<keyword evidence="8 14" id="KW-0547">Nucleotide-binding</keyword>
<protein>
    <recommendedName>
        <fullName evidence="15">Aspartokinase</fullName>
        <ecNumber evidence="15">2.7.2.4</ecNumber>
    </recommendedName>
</protein>
<dbReference type="GO" id="GO:0005829">
    <property type="term" value="C:cytosol"/>
    <property type="evidence" value="ECO:0007669"/>
    <property type="project" value="TreeGrafter"/>
</dbReference>
<accession>A0A161QBM6</accession>
<feature type="binding site" evidence="14">
    <location>
        <begin position="212"/>
        <end position="213"/>
    </location>
    <ligand>
        <name>ATP</name>
        <dbReference type="ChEBI" id="CHEBI:30616"/>
    </ligand>
</feature>
<dbReference type="STRING" id="520767.ATZ99_11360"/>
<feature type="binding site" evidence="14">
    <location>
        <position position="77"/>
    </location>
    <ligand>
        <name>substrate</name>
    </ligand>
</feature>
<dbReference type="GO" id="GO:0009088">
    <property type="term" value="P:threonine biosynthetic process"/>
    <property type="evidence" value="ECO:0007669"/>
    <property type="project" value="UniProtKB-UniPathway"/>
</dbReference>
<evidence type="ECO:0000256" key="11">
    <source>
        <dbReference type="ARBA" id="ARBA00022915"/>
    </source>
</evidence>
<evidence type="ECO:0000256" key="7">
    <source>
        <dbReference type="ARBA" id="ARBA00022679"/>
    </source>
</evidence>
<evidence type="ECO:0000256" key="8">
    <source>
        <dbReference type="ARBA" id="ARBA00022741"/>
    </source>
</evidence>
<evidence type="ECO:0000313" key="19">
    <source>
        <dbReference type="EMBL" id="KYO66508.1"/>
    </source>
</evidence>
<dbReference type="PIRSF" id="PIRSF000726">
    <property type="entry name" value="Asp_kin"/>
    <property type="match status" value="1"/>
</dbReference>
<keyword evidence="9 15" id="KW-0418">Kinase</keyword>
<proteinExistence type="inferred from homology"/>
<feature type="binding site" evidence="14">
    <location>
        <begin position="7"/>
        <end position="10"/>
    </location>
    <ligand>
        <name>ATP</name>
        <dbReference type="ChEBI" id="CHEBI:30616"/>
    </ligand>
</feature>
<feature type="domain" description="CASTOR ACT" evidence="18">
    <location>
        <begin position="324"/>
        <end position="387"/>
    </location>
</feature>
<comment type="function">
    <text evidence="1">Catalyzes the phosphorylation of the beta-carboxyl group of aspartic acid with ATP to yield 4-phospho-L-aspartate, which is involved in the branched biosynthetic pathway leading to the biosynthesis of amino acids threonine, isoleucine and methionine.</text>
</comment>
<dbReference type="GO" id="GO:0009089">
    <property type="term" value="P:lysine biosynthetic process via diaminopimelate"/>
    <property type="evidence" value="ECO:0007669"/>
    <property type="project" value="UniProtKB-UniPathway"/>
</dbReference>
<evidence type="ECO:0000259" key="18">
    <source>
        <dbReference type="Pfam" id="PF13840"/>
    </source>
</evidence>
<dbReference type="InterPro" id="IPR001341">
    <property type="entry name" value="Asp_kinase"/>
</dbReference>
<evidence type="ECO:0000256" key="16">
    <source>
        <dbReference type="RuleBase" id="RU004249"/>
    </source>
</evidence>
<dbReference type="PANTHER" id="PTHR21499">
    <property type="entry name" value="ASPARTATE KINASE"/>
    <property type="match status" value="1"/>
</dbReference>
<comment type="similarity">
    <text evidence="5 15">Belongs to the aspartokinase family.</text>
</comment>
<evidence type="ECO:0000256" key="4">
    <source>
        <dbReference type="ARBA" id="ARBA00005139"/>
    </source>
</evidence>